<gene>
    <name evidence="1" type="primary">Gtf2ird2_6</name>
    <name evidence="1" type="ORF">GTO96_0020753</name>
</gene>
<reference evidence="1 2" key="1">
    <citation type="journal article" date="2021" name="Cell">
        <title>Tracing the genetic footprints of vertebrate landing in non-teleost ray-finned fishes.</title>
        <authorList>
            <person name="Bi X."/>
            <person name="Wang K."/>
            <person name="Yang L."/>
            <person name="Pan H."/>
            <person name="Jiang H."/>
            <person name="Wei Q."/>
            <person name="Fang M."/>
            <person name="Yu H."/>
            <person name="Zhu C."/>
            <person name="Cai Y."/>
            <person name="He Y."/>
            <person name="Gan X."/>
            <person name="Zeng H."/>
            <person name="Yu D."/>
            <person name="Zhu Y."/>
            <person name="Jiang H."/>
            <person name="Qiu Q."/>
            <person name="Yang H."/>
            <person name="Zhang Y.E."/>
            <person name="Wang W."/>
            <person name="Zhu M."/>
            <person name="He S."/>
            <person name="Zhang G."/>
        </authorList>
    </citation>
    <scope>NUCLEOTIDE SEQUENCE [LARGE SCALE GENOMIC DNA]</scope>
    <source>
        <strain evidence="1">Bchr_013</strain>
    </source>
</reference>
<evidence type="ECO:0000313" key="2">
    <source>
        <dbReference type="Proteomes" id="UP000886611"/>
    </source>
</evidence>
<protein>
    <submittedName>
        <fullName evidence="1">GT2D2 protein</fullName>
    </submittedName>
</protein>
<organism evidence="1 2">
    <name type="scientific">Polypterus senegalus</name>
    <name type="common">Senegal bichir</name>
    <dbReference type="NCBI Taxonomy" id="55291"/>
    <lineage>
        <taxon>Eukaryota</taxon>
        <taxon>Metazoa</taxon>
        <taxon>Chordata</taxon>
        <taxon>Craniata</taxon>
        <taxon>Vertebrata</taxon>
        <taxon>Euteleostomi</taxon>
        <taxon>Actinopterygii</taxon>
        <taxon>Polypteriformes</taxon>
        <taxon>Polypteridae</taxon>
        <taxon>Polypterus</taxon>
    </lineage>
</organism>
<dbReference type="PANTHER" id="PTHR45913:SF9">
    <property type="entry name" value="GENERAL TRANSCRIPTION FACTOR II-I REPEAT DOMAIN-CONTAINING PROTEIN 2-LIKE-RELATED"/>
    <property type="match status" value="1"/>
</dbReference>
<keyword evidence="2" id="KW-1185">Reference proteome</keyword>
<feature type="non-terminal residue" evidence="1">
    <location>
        <position position="165"/>
    </location>
</feature>
<evidence type="ECO:0000313" key="1">
    <source>
        <dbReference type="EMBL" id="KAG2466528.1"/>
    </source>
</evidence>
<dbReference type="EMBL" id="JAATIS010001241">
    <property type="protein sequence ID" value="KAG2466528.1"/>
    <property type="molecule type" value="Genomic_DNA"/>
</dbReference>
<name>A0A8X8BQC3_POLSE</name>
<accession>A0A8X8BQC3</accession>
<dbReference type="PANTHER" id="PTHR45913">
    <property type="entry name" value="EPM2A-INTERACTING PROTEIN 1"/>
    <property type="match status" value="1"/>
</dbReference>
<dbReference type="Proteomes" id="UP000886611">
    <property type="component" value="Unassembled WGS sequence"/>
</dbReference>
<comment type="caution">
    <text evidence="1">The sequence shown here is derived from an EMBL/GenBank/DDBJ whole genome shotgun (WGS) entry which is preliminary data.</text>
</comment>
<proteinExistence type="predicted"/>
<feature type="non-terminal residue" evidence="1">
    <location>
        <position position="1"/>
    </location>
</feature>
<dbReference type="AlphaFoldDB" id="A0A8X8BQC3"/>
<sequence length="165" mass="19104">MSWLVIRVYKQRGISLLASSTTAFEILPQLKRTCCYSLLPDEAPARLLLELTELQCDNECRSRQQQISLVPFYRQLDKGKFPEMRTFAKKRLSLFGSTYLCEQTFSVLNLNKNRLRSRLSDSHLRDILRMSTTALEADLVRVLKSRSVSPFTFVAIAYLLLSYQN</sequence>